<evidence type="ECO:0000256" key="1">
    <source>
        <dbReference type="ARBA" id="ARBA00004651"/>
    </source>
</evidence>
<dbReference type="InterPro" id="IPR004089">
    <property type="entry name" value="MCPsignal_dom"/>
</dbReference>
<sequence length="695" mass="74153">MLRPGETSFLAAAGRYKEVNDVRGGRCCGVNLVSTDKKGERNMKFTNISIRILLLVSMYSLLIVPSVLIGIGSYTSARGEVKSLLQVSSLETNQLVTDWVKGLIQPLKADTAFLAGELTADTVQPSAVPALQARLDAYQAQHPELLNVYVGTSDKRKIQSVKDPIPAGYDPTTRPWYQRAAAVPSEVVIYGPFLSTTTGKQVISISKTFRDGSGVFAVDMSLDQLVEVMTGLNKDKDRKLMLLTSDNKILYHPDFKSGEPAGDWVKDMVGGEGDIIVDVDGVSTEIVYATSSLTGWKVGTMMAVSTYGQKANPILITMVSVLAVMLLIGTLLVRSTRRAIVGPLDELVEAAGRIKEGDLTKRVQLISRNEIGRLAQAFNEMTESMHSVIREVQGTTVLVASSSEQLSGGAGRTSAQAGSIAEAIDRVAAGADNQNQAMAESARALEEMAAGIQRVAESASGVADSSHGTSLKAAEGDESMQRMVGQMAEIDEAVEKSDDSFSRLRRTSEEIEEILGAIQGISQQTNLLALNAAIEAARAGEHGSGFAVVASEVRKLAEQSSRSVAEVSRLIQEIKTETGETAASLEQVKGRVKDGLATTGQAAQNFHAIMESMKEVSGQIQEISAVAEEMSAASEQVTASVLSMAGISQGTAKTAEQVNGLAQEQLQSMREISSSAENLAQTADKLQEIVKRFEV</sequence>
<dbReference type="HOGENOM" id="CLU_000445_107_19_9"/>
<feature type="region of interest" description="Disordered" evidence="11">
    <location>
        <begin position="458"/>
        <end position="478"/>
    </location>
</feature>
<evidence type="ECO:0000256" key="7">
    <source>
        <dbReference type="ARBA" id="ARBA00023136"/>
    </source>
</evidence>
<evidence type="ECO:0000259" key="14">
    <source>
        <dbReference type="PROSITE" id="PS50885"/>
    </source>
</evidence>
<evidence type="ECO:0000256" key="10">
    <source>
        <dbReference type="PROSITE-ProRule" id="PRU00284"/>
    </source>
</evidence>
<organism evidence="15 16">
    <name type="scientific">Paenibacillus mucilaginosus (strain KNP414)</name>
    <dbReference type="NCBI Taxonomy" id="1036673"/>
    <lineage>
        <taxon>Bacteria</taxon>
        <taxon>Bacillati</taxon>
        <taxon>Bacillota</taxon>
        <taxon>Bacilli</taxon>
        <taxon>Bacillales</taxon>
        <taxon>Paenibacillaceae</taxon>
        <taxon>Paenibacillus</taxon>
    </lineage>
</organism>
<dbReference type="CDD" id="cd11386">
    <property type="entry name" value="MCP_signal"/>
    <property type="match status" value="1"/>
</dbReference>
<dbReference type="SUPFAM" id="SSF103190">
    <property type="entry name" value="Sensory domain-like"/>
    <property type="match status" value="1"/>
</dbReference>
<evidence type="ECO:0000313" key="16">
    <source>
        <dbReference type="Proteomes" id="UP000006620"/>
    </source>
</evidence>
<dbReference type="InterPro" id="IPR029151">
    <property type="entry name" value="Sensor-like_sf"/>
</dbReference>
<dbReference type="InterPro" id="IPR033479">
    <property type="entry name" value="dCache_1"/>
</dbReference>
<reference evidence="16" key="1">
    <citation type="submission" date="2011-06" db="EMBL/GenBank/DDBJ databases">
        <title>Complete genome sequence of Paenibacillus mucilaginosus KNP414.</title>
        <authorList>
            <person name="Wang J."/>
            <person name="Hu S."/>
            <person name="Hu X."/>
            <person name="Zhang B."/>
            <person name="Dong D."/>
            <person name="Zhang S."/>
            <person name="Zhao K."/>
            <person name="Wu D."/>
        </authorList>
    </citation>
    <scope>NUCLEOTIDE SEQUENCE [LARGE SCALE GENOMIC DNA]</scope>
    <source>
        <strain evidence="16">KNP414</strain>
    </source>
</reference>
<dbReference type="Pfam" id="PF00015">
    <property type="entry name" value="MCPsignal"/>
    <property type="match status" value="1"/>
</dbReference>
<evidence type="ECO:0000256" key="4">
    <source>
        <dbReference type="ARBA" id="ARBA00022500"/>
    </source>
</evidence>
<dbReference type="PANTHER" id="PTHR32089:SF114">
    <property type="entry name" value="METHYL-ACCEPTING CHEMOTAXIS PROTEIN MCPB"/>
    <property type="match status" value="1"/>
</dbReference>
<evidence type="ECO:0000256" key="3">
    <source>
        <dbReference type="ARBA" id="ARBA00022481"/>
    </source>
</evidence>
<keyword evidence="6 12" id="KW-1133">Transmembrane helix</keyword>
<dbReference type="Pfam" id="PF02743">
    <property type="entry name" value="dCache_1"/>
    <property type="match status" value="1"/>
</dbReference>
<dbReference type="Proteomes" id="UP000006620">
    <property type="component" value="Chromosome"/>
</dbReference>
<dbReference type="AlphaFoldDB" id="F8FLJ3"/>
<comment type="similarity">
    <text evidence="9">Belongs to the methyl-accepting chemotaxis (MCP) protein family.</text>
</comment>
<keyword evidence="3" id="KW-0488">Methylation</keyword>
<dbReference type="Gene3D" id="6.10.340.10">
    <property type="match status" value="1"/>
</dbReference>
<evidence type="ECO:0000259" key="13">
    <source>
        <dbReference type="PROSITE" id="PS50111"/>
    </source>
</evidence>
<proteinExistence type="inferred from homology"/>
<dbReference type="Pfam" id="PF00672">
    <property type="entry name" value="HAMP"/>
    <property type="match status" value="1"/>
</dbReference>
<evidence type="ECO:0000256" key="8">
    <source>
        <dbReference type="ARBA" id="ARBA00023224"/>
    </source>
</evidence>
<feature type="domain" description="Methyl-accepting transducer" evidence="13">
    <location>
        <begin position="409"/>
        <end position="645"/>
    </location>
</feature>
<evidence type="ECO:0000256" key="2">
    <source>
        <dbReference type="ARBA" id="ARBA00022475"/>
    </source>
</evidence>
<keyword evidence="4" id="KW-0145">Chemotaxis</keyword>
<protein>
    <submittedName>
        <fullName evidence="15">Methyl-accepting chemotaxis sensory transducer</fullName>
    </submittedName>
</protein>
<evidence type="ECO:0000256" key="12">
    <source>
        <dbReference type="SAM" id="Phobius"/>
    </source>
</evidence>
<keyword evidence="5 12" id="KW-0812">Transmembrane</keyword>
<feature type="domain" description="HAMP" evidence="14">
    <location>
        <begin position="338"/>
        <end position="390"/>
    </location>
</feature>
<keyword evidence="7 12" id="KW-0472">Membrane</keyword>
<reference evidence="15 16" key="2">
    <citation type="journal article" date="2013" name="Genome Announc.">
        <title>Genome Sequence of Growth-Improving Paenibacillus mucilaginosus Strain KNP414.</title>
        <authorList>
            <person name="Lu J.J."/>
            <person name="Wang J.F."/>
            <person name="Hu X.F."/>
        </authorList>
    </citation>
    <scope>NUCLEOTIDE SEQUENCE [LARGE SCALE GENOMIC DNA]</scope>
    <source>
        <strain evidence="15 16">KNP414</strain>
    </source>
</reference>
<dbReference type="CDD" id="cd12914">
    <property type="entry name" value="PDC1_DGC_like"/>
    <property type="match status" value="1"/>
</dbReference>
<evidence type="ECO:0000313" key="15">
    <source>
        <dbReference type="EMBL" id="AEI44120.1"/>
    </source>
</evidence>
<dbReference type="SMART" id="SM00304">
    <property type="entry name" value="HAMP"/>
    <property type="match status" value="2"/>
</dbReference>
<dbReference type="InterPro" id="IPR003660">
    <property type="entry name" value="HAMP_dom"/>
</dbReference>
<dbReference type="GO" id="GO:0006935">
    <property type="term" value="P:chemotaxis"/>
    <property type="evidence" value="ECO:0007669"/>
    <property type="project" value="UniProtKB-KW"/>
</dbReference>
<evidence type="ECO:0000256" key="6">
    <source>
        <dbReference type="ARBA" id="ARBA00022989"/>
    </source>
</evidence>
<dbReference type="SMART" id="SM00283">
    <property type="entry name" value="MA"/>
    <property type="match status" value="1"/>
</dbReference>
<dbReference type="PROSITE" id="PS50111">
    <property type="entry name" value="CHEMOTAXIS_TRANSDUC_2"/>
    <property type="match status" value="1"/>
</dbReference>
<keyword evidence="2" id="KW-1003">Cell membrane</keyword>
<dbReference type="GO" id="GO:0007165">
    <property type="term" value="P:signal transduction"/>
    <property type="evidence" value="ECO:0007669"/>
    <property type="project" value="UniProtKB-KW"/>
</dbReference>
<dbReference type="KEGG" id="pms:KNP414_05596"/>
<keyword evidence="8 10" id="KW-0807">Transducer</keyword>
<accession>F8FLJ3</accession>
<dbReference type="Gene3D" id="3.30.450.20">
    <property type="entry name" value="PAS domain"/>
    <property type="match status" value="1"/>
</dbReference>
<evidence type="ECO:0000256" key="9">
    <source>
        <dbReference type="ARBA" id="ARBA00029447"/>
    </source>
</evidence>
<comment type="subcellular location">
    <subcellularLocation>
        <location evidence="1">Cell membrane</location>
        <topology evidence="1">Multi-pass membrane protein</topology>
    </subcellularLocation>
</comment>
<evidence type="ECO:0000256" key="11">
    <source>
        <dbReference type="SAM" id="MobiDB-lite"/>
    </source>
</evidence>
<feature type="transmembrane region" description="Helical" evidence="12">
    <location>
        <begin position="314"/>
        <end position="333"/>
    </location>
</feature>
<dbReference type="PANTHER" id="PTHR32089">
    <property type="entry name" value="METHYL-ACCEPTING CHEMOTAXIS PROTEIN MCPB"/>
    <property type="match status" value="1"/>
</dbReference>
<feature type="transmembrane region" description="Helical" evidence="12">
    <location>
        <begin position="52"/>
        <end position="74"/>
    </location>
</feature>
<dbReference type="EMBL" id="CP002869">
    <property type="protein sequence ID" value="AEI44120.1"/>
    <property type="molecule type" value="Genomic_DNA"/>
</dbReference>
<gene>
    <name evidence="15" type="ordered locus">KNP414_05596</name>
</gene>
<name>F8FLJ3_PAEMK</name>
<dbReference type="GO" id="GO:0005886">
    <property type="term" value="C:plasma membrane"/>
    <property type="evidence" value="ECO:0007669"/>
    <property type="project" value="UniProtKB-SubCell"/>
</dbReference>
<dbReference type="SUPFAM" id="SSF58104">
    <property type="entry name" value="Methyl-accepting chemotaxis protein (MCP) signaling domain"/>
    <property type="match status" value="1"/>
</dbReference>
<dbReference type="CDD" id="cd06225">
    <property type="entry name" value="HAMP"/>
    <property type="match status" value="1"/>
</dbReference>
<dbReference type="Gene3D" id="1.10.287.950">
    <property type="entry name" value="Methyl-accepting chemotaxis protein"/>
    <property type="match status" value="1"/>
</dbReference>
<dbReference type="PROSITE" id="PS50885">
    <property type="entry name" value="HAMP"/>
    <property type="match status" value="1"/>
</dbReference>
<dbReference type="PATRIC" id="fig|1036673.3.peg.5191"/>
<evidence type="ECO:0000256" key="5">
    <source>
        <dbReference type="ARBA" id="ARBA00022692"/>
    </source>
</evidence>